<accession>A0A822FYY6</accession>
<reference evidence="1" key="1">
    <citation type="submission" date="2021-02" db="EMBL/GenBank/DDBJ databases">
        <authorList>
            <person name="Nowell W R."/>
        </authorList>
    </citation>
    <scope>NUCLEOTIDE SEQUENCE</scope>
</reference>
<dbReference type="PANTHER" id="PTHR22605:SF1">
    <property type="entry name" value="RZ-TYPE DOMAIN-CONTAINING PROTEIN"/>
    <property type="match status" value="1"/>
</dbReference>
<dbReference type="PANTHER" id="PTHR22605">
    <property type="entry name" value="RZ-TYPE DOMAIN-CONTAINING PROTEIN"/>
    <property type="match status" value="1"/>
</dbReference>
<feature type="non-terminal residue" evidence="1">
    <location>
        <position position="74"/>
    </location>
</feature>
<proteinExistence type="predicted"/>
<protein>
    <submittedName>
        <fullName evidence="1">Uncharacterized protein</fullName>
    </submittedName>
</protein>
<dbReference type="GO" id="GO:0004842">
    <property type="term" value="F:ubiquitin-protein transferase activity"/>
    <property type="evidence" value="ECO:0007669"/>
    <property type="project" value="InterPro"/>
</dbReference>
<gene>
    <name evidence="1" type="ORF">QYT958_LOCUS47058</name>
</gene>
<dbReference type="Proteomes" id="UP000663848">
    <property type="component" value="Unassembled WGS sequence"/>
</dbReference>
<comment type="caution">
    <text evidence="1">The sequence shown here is derived from an EMBL/GenBank/DDBJ whole genome shotgun (WGS) entry which is preliminary data.</text>
</comment>
<sequence length="74" mass="9104">MLEYVWDYGYLDDAIEQKYIRTMLHTCEKLTDYTEWYNLVVVMISQSQKFFRDLEDVSSVSLRDVARFCRLYNW</sequence>
<dbReference type="AlphaFoldDB" id="A0A822FYY6"/>
<name>A0A822FYY6_9BILA</name>
<organism evidence="1 2">
    <name type="scientific">Rotaria socialis</name>
    <dbReference type="NCBI Taxonomy" id="392032"/>
    <lineage>
        <taxon>Eukaryota</taxon>
        <taxon>Metazoa</taxon>
        <taxon>Spiralia</taxon>
        <taxon>Gnathifera</taxon>
        <taxon>Rotifera</taxon>
        <taxon>Eurotatoria</taxon>
        <taxon>Bdelloidea</taxon>
        <taxon>Philodinida</taxon>
        <taxon>Philodinidae</taxon>
        <taxon>Rotaria</taxon>
    </lineage>
</organism>
<dbReference type="GO" id="GO:0016887">
    <property type="term" value="F:ATP hydrolysis activity"/>
    <property type="evidence" value="ECO:0007669"/>
    <property type="project" value="InterPro"/>
</dbReference>
<dbReference type="InterPro" id="IPR031248">
    <property type="entry name" value="RNF213"/>
</dbReference>
<evidence type="ECO:0000313" key="1">
    <source>
        <dbReference type="EMBL" id="CAF5133642.1"/>
    </source>
</evidence>
<dbReference type="EMBL" id="CAJOBR010086557">
    <property type="protein sequence ID" value="CAF5133642.1"/>
    <property type="molecule type" value="Genomic_DNA"/>
</dbReference>
<evidence type="ECO:0000313" key="2">
    <source>
        <dbReference type="Proteomes" id="UP000663848"/>
    </source>
</evidence>